<dbReference type="GO" id="GO:0003723">
    <property type="term" value="F:RNA binding"/>
    <property type="evidence" value="ECO:0007669"/>
    <property type="project" value="UniProtKB-KW"/>
</dbReference>
<dbReference type="InterPro" id="IPR018496">
    <property type="entry name" value="PsdUridine_synth_RsuA/RluB_CS"/>
</dbReference>
<sequence>MRLNKYIAHYSTYSRREADKAIQDGYVRVNGEIEDNPATQIEEGRDIVYISGKQVSPQEKYTVIVYNKPKGELVTKSDPKGRRTIYDSLHKDFRHYIPVGRLDFASEGLLLLTDASHVATALMESDLERIYKIKIKGEVTPEMEDAMMNGLYLEDASAGAHSHSKIKSMEFKPFIGYKIQKNQPNYSILKVALSEGKNRELRRFFAHFGGEVVDLKRLSFAEIELNNLPTGKTRFLTRSEYSALHKFLKEEKKRSKERKNRLKAVEDE</sequence>
<dbReference type="InterPro" id="IPR036986">
    <property type="entry name" value="S4_RNA-bd_sf"/>
</dbReference>
<dbReference type="InterPro" id="IPR002942">
    <property type="entry name" value="S4_RNA-bd"/>
</dbReference>
<evidence type="ECO:0000313" key="7">
    <source>
        <dbReference type="Proteomes" id="UP000593580"/>
    </source>
</evidence>
<dbReference type="InterPro" id="IPR042092">
    <property type="entry name" value="PsdUridine_s_RsuA/RluB/E/F_cat"/>
</dbReference>
<dbReference type="GO" id="GO:0000455">
    <property type="term" value="P:enzyme-directed rRNA pseudouridine synthesis"/>
    <property type="evidence" value="ECO:0007669"/>
    <property type="project" value="UniProtKB-ARBA"/>
</dbReference>
<accession>A0A7M1B597</accession>
<dbReference type="Pfam" id="PF01479">
    <property type="entry name" value="S4"/>
    <property type="match status" value="1"/>
</dbReference>
<dbReference type="AlphaFoldDB" id="A0A7M1B597"/>
<dbReference type="NCBIfam" id="TIGR00093">
    <property type="entry name" value="pseudouridine synthase"/>
    <property type="match status" value="1"/>
</dbReference>
<evidence type="ECO:0000256" key="1">
    <source>
        <dbReference type="ARBA" id="ARBA00008348"/>
    </source>
</evidence>
<evidence type="ECO:0000313" key="6">
    <source>
        <dbReference type="EMBL" id="QOP44903.1"/>
    </source>
</evidence>
<dbReference type="EC" id="5.4.99.-" evidence="4"/>
<gene>
    <name evidence="6" type="ORF">FM071_00755</name>
</gene>
<dbReference type="InterPro" id="IPR020103">
    <property type="entry name" value="PsdUridine_synth_cat_dom_sf"/>
</dbReference>
<dbReference type="PANTHER" id="PTHR47683:SF2">
    <property type="entry name" value="RNA-BINDING S4 DOMAIN-CONTAINING PROTEIN"/>
    <property type="match status" value="1"/>
</dbReference>
<dbReference type="PROSITE" id="PS50889">
    <property type="entry name" value="S4"/>
    <property type="match status" value="1"/>
</dbReference>
<protein>
    <recommendedName>
        <fullName evidence="4">Pseudouridine synthase</fullName>
        <ecNumber evidence="4">5.4.99.-</ecNumber>
    </recommendedName>
</protein>
<dbReference type="InterPro" id="IPR050343">
    <property type="entry name" value="RsuA_PseudoU_synthase"/>
</dbReference>
<dbReference type="EMBL" id="CP041406">
    <property type="protein sequence ID" value="QOP44903.1"/>
    <property type="molecule type" value="Genomic_DNA"/>
</dbReference>
<comment type="similarity">
    <text evidence="1 4">Belongs to the pseudouridine synthase RsuA family.</text>
</comment>
<dbReference type="Gene3D" id="3.30.70.1560">
    <property type="entry name" value="Alpha-L RNA-binding motif"/>
    <property type="match status" value="1"/>
</dbReference>
<dbReference type="InterPro" id="IPR020094">
    <property type="entry name" value="TruA/RsuA/RluB/E/F_N"/>
</dbReference>
<organism evidence="6 7">
    <name type="scientific">Sulfurimonas paralvinellae</name>
    <dbReference type="NCBI Taxonomy" id="317658"/>
    <lineage>
        <taxon>Bacteria</taxon>
        <taxon>Pseudomonadati</taxon>
        <taxon>Campylobacterota</taxon>
        <taxon>Epsilonproteobacteria</taxon>
        <taxon>Campylobacterales</taxon>
        <taxon>Sulfurimonadaceae</taxon>
        <taxon>Sulfurimonas</taxon>
    </lineage>
</organism>
<dbReference type="PANTHER" id="PTHR47683">
    <property type="entry name" value="PSEUDOURIDINE SYNTHASE FAMILY PROTEIN-RELATED"/>
    <property type="match status" value="1"/>
</dbReference>
<dbReference type="GO" id="GO:0120159">
    <property type="term" value="F:rRNA pseudouridine synthase activity"/>
    <property type="evidence" value="ECO:0007669"/>
    <property type="project" value="UniProtKB-ARBA"/>
</dbReference>
<dbReference type="InterPro" id="IPR006145">
    <property type="entry name" value="PsdUridine_synth_RsuA/RluA"/>
</dbReference>
<keyword evidence="2 4" id="KW-0413">Isomerase</keyword>
<dbReference type="CDD" id="cd00165">
    <property type="entry name" value="S4"/>
    <property type="match status" value="1"/>
</dbReference>
<dbReference type="InterPro" id="IPR000748">
    <property type="entry name" value="PsdUridine_synth_RsuA/RluB/E/F"/>
</dbReference>
<dbReference type="Proteomes" id="UP000593580">
    <property type="component" value="Chromosome"/>
</dbReference>
<keyword evidence="7" id="KW-1185">Reference proteome</keyword>
<dbReference type="SUPFAM" id="SSF55174">
    <property type="entry name" value="Alpha-L RNA-binding motif"/>
    <property type="match status" value="1"/>
</dbReference>
<dbReference type="Pfam" id="PF00849">
    <property type="entry name" value="PseudoU_synth_2"/>
    <property type="match status" value="1"/>
</dbReference>
<dbReference type="PROSITE" id="PS01149">
    <property type="entry name" value="PSI_RSU"/>
    <property type="match status" value="1"/>
</dbReference>
<dbReference type="RefSeq" id="WP_193111131.1">
    <property type="nucleotide sequence ID" value="NZ_CP041406.1"/>
</dbReference>
<feature type="domain" description="RNA-binding S4" evidence="5">
    <location>
        <begin position="1"/>
        <end position="68"/>
    </location>
</feature>
<dbReference type="Gene3D" id="3.30.70.580">
    <property type="entry name" value="Pseudouridine synthase I, catalytic domain, N-terminal subdomain"/>
    <property type="match status" value="1"/>
</dbReference>
<proteinExistence type="inferred from homology"/>
<dbReference type="Gene3D" id="3.10.290.10">
    <property type="entry name" value="RNA-binding S4 domain"/>
    <property type="match status" value="1"/>
</dbReference>
<evidence type="ECO:0000256" key="4">
    <source>
        <dbReference type="RuleBase" id="RU003887"/>
    </source>
</evidence>
<evidence type="ECO:0000256" key="2">
    <source>
        <dbReference type="ARBA" id="ARBA00023235"/>
    </source>
</evidence>
<evidence type="ECO:0000259" key="5">
    <source>
        <dbReference type="SMART" id="SM00363"/>
    </source>
</evidence>
<dbReference type="SMART" id="SM00363">
    <property type="entry name" value="S4"/>
    <property type="match status" value="1"/>
</dbReference>
<evidence type="ECO:0000256" key="3">
    <source>
        <dbReference type="PROSITE-ProRule" id="PRU00182"/>
    </source>
</evidence>
<keyword evidence="3" id="KW-0694">RNA-binding</keyword>
<dbReference type="KEGG" id="spal:FM071_00755"/>
<reference evidence="6 7" key="1">
    <citation type="submission" date="2019-07" db="EMBL/GenBank/DDBJ databases">
        <title>Sulfurimonas paralvinellae sp. nov., a novel mesophilic, hydrogen- and sulfur-oxidizing chemolithoautotroph within the Epsilonproteo- bacteria isolated from a deep-sea hydrothermal vent polychaete nest, reclassification of Thiomicrospira denitrificans as Sulfurimonas denitrificans comb. nov. and emended description of the genus Sulfurimonas.</title>
        <authorList>
            <person name="Wang S."/>
            <person name="Jiang L."/>
            <person name="Shao Z."/>
        </authorList>
    </citation>
    <scope>NUCLEOTIDE SEQUENCE [LARGE SCALE GENOMIC DNA]</scope>
    <source>
        <strain evidence="6 7">GO25</strain>
    </source>
</reference>
<name>A0A7M1B597_9BACT</name>
<dbReference type="SUPFAM" id="SSF55120">
    <property type="entry name" value="Pseudouridine synthase"/>
    <property type="match status" value="1"/>
</dbReference>